<keyword evidence="2" id="KW-1185">Reference proteome</keyword>
<evidence type="ECO:0000313" key="1">
    <source>
        <dbReference type="EMBL" id="KAK6956741.1"/>
    </source>
</evidence>
<organism evidence="1 2">
    <name type="scientific">Daldinia eschscholtzii</name>
    <dbReference type="NCBI Taxonomy" id="292717"/>
    <lineage>
        <taxon>Eukaryota</taxon>
        <taxon>Fungi</taxon>
        <taxon>Dikarya</taxon>
        <taxon>Ascomycota</taxon>
        <taxon>Pezizomycotina</taxon>
        <taxon>Sordariomycetes</taxon>
        <taxon>Xylariomycetidae</taxon>
        <taxon>Xylariales</taxon>
        <taxon>Hypoxylaceae</taxon>
        <taxon>Daldinia</taxon>
    </lineage>
</organism>
<dbReference type="Proteomes" id="UP001369815">
    <property type="component" value="Unassembled WGS sequence"/>
</dbReference>
<reference evidence="1 2" key="1">
    <citation type="journal article" date="2024" name="Front Chem Biol">
        <title>Unveiling the potential of Daldinia eschscholtzii MFLUCC 19-0629 through bioactivity and bioinformatics studies for enhanced sustainable agriculture production.</title>
        <authorList>
            <person name="Brooks S."/>
            <person name="Weaver J.A."/>
            <person name="Klomchit A."/>
            <person name="Alharthi S.A."/>
            <person name="Onlamun T."/>
            <person name="Nurani R."/>
            <person name="Vong T.K."/>
            <person name="Alberti F."/>
            <person name="Greco C."/>
        </authorList>
    </citation>
    <scope>NUCLEOTIDE SEQUENCE [LARGE SCALE GENOMIC DNA]</scope>
    <source>
        <strain evidence="1">MFLUCC 19-0629</strain>
    </source>
</reference>
<comment type="caution">
    <text evidence="1">The sequence shown here is derived from an EMBL/GenBank/DDBJ whole genome shotgun (WGS) entry which is preliminary data.</text>
</comment>
<dbReference type="EMBL" id="JBANMG010000002">
    <property type="protein sequence ID" value="KAK6956741.1"/>
    <property type="molecule type" value="Genomic_DNA"/>
</dbReference>
<name>A0AAX6MX17_9PEZI</name>
<proteinExistence type="predicted"/>
<protein>
    <submittedName>
        <fullName evidence="1">Uncharacterized protein</fullName>
    </submittedName>
</protein>
<dbReference type="AlphaFoldDB" id="A0AAX6MX17"/>
<accession>A0AAX6MX17</accession>
<sequence>MRDDQESWMALDQLQQSPMIRAQQLNAVTDSSQRISNDDATLPCYRDSEYRSELARCSCLQQNTQFLCHVKELDKAHSSHFIVITLDMANRCLRLWKSNMGCQLCWNDEDCSALQVLLISLSTVVKRVWTFLTYQEQKNVSTESPSPGGELELARIGVTEGGSIGTEGEFSKGPNGANRGAQLQQNSKTPLIKAPPMKITVDEFQVPEEEQMFVIGMLIIRMLKRIKEGLEELRSKISMRKSNEKGDIRSNCYPLHSSVPLILGNLDESVSGLEQSLQNFIMP</sequence>
<evidence type="ECO:0000313" key="2">
    <source>
        <dbReference type="Proteomes" id="UP001369815"/>
    </source>
</evidence>
<gene>
    <name evidence="1" type="ORF">Daesc_002021</name>
</gene>